<evidence type="ECO:0000256" key="4">
    <source>
        <dbReference type="ARBA" id="ARBA00022692"/>
    </source>
</evidence>
<evidence type="ECO:0000256" key="7">
    <source>
        <dbReference type="SAM" id="Phobius"/>
    </source>
</evidence>
<accession>A0A9X3N7T8</accession>
<feature type="transmembrane region" description="Helical" evidence="7">
    <location>
        <begin position="511"/>
        <end position="530"/>
    </location>
</feature>
<keyword evidence="10" id="KW-1185">Reference proteome</keyword>
<reference evidence="9" key="1">
    <citation type="submission" date="2022-10" db="EMBL/GenBank/DDBJ databases">
        <title>The WGS of Solirubrobacter phytolaccae KCTC 29190.</title>
        <authorList>
            <person name="Jiang Z."/>
        </authorList>
    </citation>
    <scope>NUCLEOTIDE SEQUENCE</scope>
    <source>
        <strain evidence="9">KCTC 29190</strain>
    </source>
</reference>
<dbReference type="GO" id="GO:0005886">
    <property type="term" value="C:plasma membrane"/>
    <property type="evidence" value="ECO:0007669"/>
    <property type="project" value="UniProtKB-SubCell"/>
</dbReference>
<feature type="transmembrane region" description="Helical" evidence="7">
    <location>
        <begin position="578"/>
        <end position="601"/>
    </location>
</feature>
<gene>
    <name evidence="9" type="ORF">OJ997_06090</name>
</gene>
<dbReference type="PANTHER" id="PTHR33406">
    <property type="entry name" value="MEMBRANE PROTEIN MJ1562-RELATED"/>
    <property type="match status" value="1"/>
</dbReference>
<feature type="transmembrane region" description="Helical" evidence="7">
    <location>
        <begin position="537"/>
        <end position="558"/>
    </location>
</feature>
<comment type="caution">
    <text evidence="9">The sequence shown here is derived from an EMBL/GenBank/DDBJ whole genome shotgun (WGS) entry which is preliminary data.</text>
</comment>
<dbReference type="Gene3D" id="1.20.1640.10">
    <property type="entry name" value="Multidrug efflux transporter AcrB transmembrane domain"/>
    <property type="match status" value="2"/>
</dbReference>
<feature type="transmembrane region" description="Helical" evidence="7">
    <location>
        <begin position="174"/>
        <end position="191"/>
    </location>
</feature>
<evidence type="ECO:0000313" key="10">
    <source>
        <dbReference type="Proteomes" id="UP001147653"/>
    </source>
</evidence>
<feature type="transmembrane region" description="Helical" evidence="7">
    <location>
        <begin position="355"/>
        <end position="377"/>
    </location>
</feature>
<keyword evidence="3" id="KW-1003">Cell membrane</keyword>
<feature type="domain" description="Membrane transport protein MMPL" evidence="8">
    <location>
        <begin position="393"/>
        <end position="691"/>
    </location>
</feature>
<comment type="similarity">
    <text evidence="2">Belongs to the resistance-nodulation-cell division (RND) (TC 2.A.6) family. MmpL subfamily.</text>
</comment>
<evidence type="ECO:0000313" key="9">
    <source>
        <dbReference type="EMBL" id="MDA0179857.1"/>
    </source>
</evidence>
<feature type="transmembrane region" description="Helical" evidence="7">
    <location>
        <begin position="198"/>
        <end position="217"/>
    </location>
</feature>
<protein>
    <submittedName>
        <fullName evidence="9">MMPL family transporter</fullName>
    </submittedName>
</protein>
<dbReference type="PANTHER" id="PTHR33406:SF11">
    <property type="entry name" value="MEMBRANE PROTEIN SCO6666-RELATED"/>
    <property type="match status" value="1"/>
</dbReference>
<dbReference type="InterPro" id="IPR004869">
    <property type="entry name" value="MMPL_dom"/>
</dbReference>
<feature type="transmembrane region" description="Helical" evidence="7">
    <location>
        <begin position="653"/>
        <end position="679"/>
    </location>
</feature>
<dbReference type="AlphaFoldDB" id="A0A9X3N7T8"/>
<feature type="transmembrane region" description="Helical" evidence="7">
    <location>
        <begin position="223"/>
        <end position="243"/>
    </location>
</feature>
<evidence type="ECO:0000256" key="6">
    <source>
        <dbReference type="ARBA" id="ARBA00023136"/>
    </source>
</evidence>
<name>A0A9X3N7T8_9ACTN</name>
<dbReference type="Pfam" id="PF03176">
    <property type="entry name" value="MMPL"/>
    <property type="match status" value="2"/>
</dbReference>
<dbReference type="InterPro" id="IPR050545">
    <property type="entry name" value="Mycobact_MmpL"/>
</dbReference>
<keyword evidence="4 7" id="KW-0812">Transmembrane</keyword>
<keyword evidence="5 7" id="KW-1133">Transmembrane helix</keyword>
<dbReference type="EMBL" id="JAPDDP010000007">
    <property type="protein sequence ID" value="MDA0179857.1"/>
    <property type="molecule type" value="Genomic_DNA"/>
</dbReference>
<evidence type="ECO:0000256" key="5">
    <source>
        <dbReference type="ARBA" id="ARBA00022989"/>
    </source>
</evidence>
<evidence type="ECO:0000256" key="2">
    <source>
        <dbReference type="ARBA" id="ARBA00010157"/>
    </source>
</evidence>
<feature type="transmembrane region" description="Helical" evidence="7">
    <location>
        <begin position="613"/>
        <end position="641"/>
    </location>
</feature>
<sequence>MTSLLSWLANVMGRRPRAATLAVLLALVAVIGGGVAAGGAFKDDFTVPGIESQTAQDLLAKRFPAQSGTSAVVVFSARDKLEAKDLQGALRTIERQPHVVAVEPPFDTPDRVSEDGRTAFATVSYDEDATALGGDARTGLERATAALPKAGVQVAMAGEPIDGAATGGFPIGELAGLLIAVALLIAVLRNLRAARNALGTALAGVAAGFGVLLWVAALTEVPGLAPTLGGMLGLGAGIDYALLMTARQQEELRAGHEPREAARRANAHAGHSALTAAGIVLVSISGLLVTGIPFVGRAGVAAGLVVLVCAVVCVILLPARFAKAGDRLIPKRERKATETRPAKPVKAPWATKRPVFALLAAGLVTAALAAPAAGLQLGQPDDRNLGPDATQRQAYDRLAAGFGAGVNGPLAVAVSLPEDGDEAPLQALTGKLEADREVARVDEPVVNEAGDTAVITVVPKHGPQEDATRALVERIRSSVVPAALSGTGAQAYVGGRTARYGDEATKIASRIPVFAGTVVGLSLLLLLLAFRSWRISLMSAVFNLASIAAAYGVIALAFQTETGASLLGVEQQPVVPYVPLFMFAILFGLSTDYNVFLLSRVREEWDRHTDHRAAIAAACAGTKRIITAAGAIMIAVFMGFATDPDPVIKMTGVGLATAVLVDVTLVRLFMAPAALTLLGDKLWPARRRRTAPVYARTDAA</sequence>
<evidence type="ECO:0000259" key="8">
    <source>
        <dbReference type="Pfam" id="PF03176"/>
    </source>
</evidence>
<feature type="transmembrane region" description="Helical" evidence="7">
    <location>
        <begin position="300"/>
        <end position="322"/>
    </location>
</feature>
<dbReference type="SUPFAM" id="SSF82866">
    <property type="entry name" value="Multidrug efflux transporter AcrB transmembrane domain"/>
    <property type="match status" value="2"/>
</dbReference>
<keyword evidence="6 7" id="KW-0472">Membrane</keyword>
<evidence type="ECO:0000256" key="3">
    <source>
        <dbReference type="ARBA" id="ARBA00022475"/>
    </source>
</evidence>
<comment type="subcellular location">
    <subcellularLocation>
        <location evidence="1">Cell membrane</location>
        <topology evidence="1">Multi-pass membrane protein</topology>
    </subcellularLocation>
</comment>
<evidence type="ECO:0000256" key="1">
    <source>
        <dbReference type="ARBA" id="ARBA00004651"/>
    </source>
</evidence>
<feature type="transmembrane region" description="Helical" evidence="7">
    <location>
        <begin position="273"/>
        <end position="294"/>
    </location>
</feature>
<proteinExistence type="inferred from homology"/>
<dbReference type="Proteomes" id="UP001147653">
    <property type="component" value="Unassembled WGS sequence"/>
</dbReference>
<organism evidence="9 10">
    <name type="scientific">Solirubrobacter phytolaccae</name>
    <dbReference type="NCBI Taxonomy" id="1404360"/>
    <lineage>
        <taxon>Bacteria</taxon>
        <taxon>Bacillati</taxon>
        <taxon>Actinomycetota</taxon>
        <taxon>Thermoleophilia</taxon>
        <taxon>Solirubrobacterales</taxon>
        <taxon>Solirubrobacteraceae</taxon>
        <taxon>Solirubrobacter</taxon>
    </lineage>
</organism>
<dbReference type="RefSeq" id="WP_270024166.1">
    <property type="nucleotide sequence ID" value="NZ_JAPDDP010000007.1"/>
</dbReference>
<feature type="domain" description="Membrane transport protein MMPL" evidence="8">
    <location>
        <begin position="48"/>
        <end position="339"/>
    </location>
</feature>